<comment type="caution">
    <text evidence="2">The sequence shown here is derived from an EMBL/GenBank/DDBJ whole genome shotgun (WGS) entry which is preliminary data.</text>
</comment>
<proteinExistence type="predicted"/>
<sequence>MQKVVKAAVHAADRNTLKKHVFQYLVVLMRILFGVGWLLAGVTKMLGKGGSTGHSWFAQPGVFLNDYLIKVLDKPNVPDFYKFFIEEVAIKQVWVLNYAIPITQVLIGLFLILGFMTLPSILTCLFMHINFLFSGNINLLSIVLYTSAFGLLLSGKQTYMLSLDQYFKLDHLFNWHINKAKNPTNNTLKENFSQNDLKRLLQDSFNEISNSVERAHISQNERIEQFITYIQETHYSENSRSDKKII</sequence>
<gene>
    <name evidence="2" type="ORF">ACFFMS_20790</name>
</gene>
<evidence type="ECO:0000256" key="1">
    <source>
        <dbReference type="SAM" id="Phobius"/>
    </source>
</evidence>
<dbReference type="RefSeq" id="WP_379951007.1">
    <property type="nucleotide sequence ID" value="NZ_JBHMAF010000167.1"/>
</dbReference>
<keyword evidence="3" id="KW-1185">Reference proteome</keyword>
<feature type="transmembrane region" description="Helical" evidence="1">
    <location>
        <begin position="105"/>
        <end position="129"/>
    </location>
</feature>
<dbReference type="PANTHER" id="PTHR39157">
    <property type="entry name" value="INTEGRAL MEMBRANE PROTEIN-RELATED"/>
    <property type="match status" value="1"/>
</dbReference>
<keyword evidence="1" id="KW-0472">Membrane</keyword>
<name>A0ABV5WJB9_9BACI</name>
<dbReference type="EMBL" id="JBHMAF010000167">
    <property type="protein sequence ID" value="MFB9760722.1"/>
    <property type="molecule type" value="Genomic_DNA"/>
</dbReference>
<feature type="transmembrane region" description="Helical" evidence="1">
    <location>
        <begin position="135"/>
        <end position="153"/>
    </location>
</feature>
<dbReference type="PANTHER" id="PTHR39157:SF1">
    <property type="entry name" value="DOXX FAMILY PROTEIN"/>
    <property type="match status" value="1"/>
</dbReference>
<evidence type="ECO:0000313" key="2">
    <source>
        <dbReference type="EMBL" id="MFB9760722.1"/>
    </source>
</evidence>
<keyword evidence="1" id="KW-0812">Transmembrane</keyword>
<accession>A0ABV5WJB9</accession>
<keyword evidence="1" id="KW-1133">Transmembrane helix</keyword>
<reference evidence="2 3" key="1">
    <citation type="submission" date="2024-09" db="EMBL/GenBank/DDBJ databases">
        <authorList>
            <person name="Sun Q."/>
            <person name="Mori K."/>
        </authorList>
    </citation>
    <scope>NUCLEOTIDE SEQUENCE [LARGE SCALE GENOMIC DNA]</scope>
    <source>
        <strain evidence="2 3">JCM 11201</strain>
    </source>
</reference>
<protein>
    <recommendedName>
        <fullName evidence="4">DoxX family membrane protein</fullName>
    </recommendedName>
</protein>
<evidence type="ECO:0000313" key="3">
    <source>
        <dbReference type="Proteomes" id="UP001589609"/>
    </source>
</evidence>
<dbReference type="Proteomes" id="UP001589609">
    <property type="component" value="Unassembled WGS sequence"/>
</dbReference>
<organism evidence="2 3">
    <name type="scientific">Ectobacillus funiculus</name>
    <dbReference type="NCBI Taxonomy" id="137993"/>
    <lineage>
        <taxon>Bacteria</taxon>
        <taxon>Bacillati</taxon>
        <taxon>Bacillota</taxon>
        <taxon>Bacilli</taxon>
        <taxon>Bacillales</taxon>
        <taxon>Bacillaceae</taxon>
        <taxon>Ectobacillus</taxon>
    </lineage>
</organism>
<feature type="transmembrane region" description="Helical" evidence="1">
    <location>
        <begin position="21"/>
        <end position="40"/>
    </location>
</feature>
<evidence type="ECO:0008006" key="4">
    <source>
        <dbReference type="Google" id="ProtNLM"/>
    </source>
</evidence>